<proteinExistence type="predicted"/>
<name>A0A5P2G8K9_9BACT</name>
<keyword evidence="6" id="KW-0418">Kinase</keyword>
<evidence type="ECO:0000256" key="8">
    <source>
        <dbReference type="PROSITE-ProRule" id="PRU00339"/>
    </source>
</evidence>
<evidence type="ECO:0000313" key="11">
    <source>
        <dbReference type="EMBL" id="QES90080.1"/>
    </source>
</evidence>
<evidence type="ECO:0000256" key="6">
    <source>
        <dbReference type="ARBA" id="ARBA00022777"/>
    </source>
</evidence>
<dbReference type="RefSeq" id="WP_131331036.1">
    <property type="nucleotide sequence ID" value="NZ_CP044016.1"/>
</dbReference>
<keyword evidence="9" id="KW-0812">Transmembrane</keyword>
<dbReference type="InterPro" id="IPR036890">
    <property type="entry name" value="HATPase_C_sf"/>
</dbReference>
<keyword evidence="3" id="KW-0597">Phosphoprotein</keyword>
<keyword evidence="5" id="KW-0547">Nucleotide-binding</keyword>
<dbReference type="OrthoDB" id="1223659at2"/>
<dbReference type="Pfam" id="PF02518">
    <property type="entry name" value="HATPase_c"/>
    <property type="match status" value="1"/>
</dbReference>
<protein>
    <recommendedName>
        <fullName evidence="2">histidine kinase</fullName>
        <ecNumber evidence="2">2.7.13.3</ecNumber>
    </recommendedName>
</protein>
<dbReference type="PANTHER" id="PTHR41523">
    <property type="entry name" value="TWO-COMPONENT SYSTEM SENSOR PROTEIN"/>
    <property type="match status" value="1"/>
</dbReference>
<dbReference type="Pfam" id="PF07568">
    <property type="entry name" value="HisKA_2"/>
    <property type="match status" value="1"/>
</dbReference>
<evidence type="ECO:0000256" key="4">
    <source>
        <dbReference type="ARBA" id="ARBA00022679"/>
    </source>
</evidence>
<evidence type="ECO:0000256" key="1">
    <source>
        <dbReference type="ARBA" id="ARBA00000085"/>
    </source>
</evidence>
<dbReference type="Gene3D" id="3.30.450.20">
    <property type="entry name" value="PAS domain"/>
    <property type="match status" value="1"/>
</dbReference>
<dbReference type="InterPro" id="IPR011990">
    <property type="entry name" value="TPR-like_helical_dom_sf"/>
</dbReference>
<evidence type="ECO:0000256" key="2">
    <source>
        <dbReference type="ARBA" id="ARBA00012438"/>
    </source>
</evidence>
<dbReference type="SMART" id="SM00387">
    <property type="entry name" value="HATPase_c"/>
    <property type="match status" value="1"/>
</dbReference>
<dbReference type="PROSITE" id="PS50005">
    <property type="entry name" value="TPR"/>
    <property type="match status" value="1"/>
</dbReference>
<organism evidence="11 12">
    <name type="scientific">Rhizosphaericola mali</name>
    <dbReference type="NCBI Taxonomy" id="2545455"/>
    <lineage>
        <taxon>Bacteria</taxon>
        <taxon>Pseudomonadati</taxon>
        <taxon>Bacteroidota</taxon>
        <taxon>Chitinophagia</taxon>
        <taxon>Chitinophagales</taxon>
        <taxon>Chitinophagaceae</taxon>
        <taxon>Rhizosphaericola</taxon>
    </lineage>
</organism>
<dbReference type="KEGG" id="arac:E0W69_015930"/>
<keyword evidence="9" id="KW-0472">Membrane</keyword>
<keyword evidence="8" id="KW-0802">TPR repeat</keyword>
<feature type="domain" description="Histidine kinase" evidence="10">
    <location>
        <begin position="536"/>
        <end position="728"/>
    </location>
</feature>
<dbReference type="GO" id="GO:0004673">
    <property type="term" value="F:protein histidine kinase activity"/>
    <property type="evidence" value="ECO:0007669"/>
    <property type="project" value="UniProtKB-EC"/>
</dbReference>
<dbReference type="Gene3D" id="1.25.40.10">
    <property type="entry name" value="Tetratricopeptide repeat domain"/>
    <property type="match status" value="1"/>
</dbReference>
<dbReference type="GO" id="GO:0005524">
    <property type="term" value="F:ATP binding"/>
    <property type="evidence" value="ECO:0007669"/>
    <property type="project" value="UniProtKB-KW"/>
</dbReference>
<dbReference type="PROSITE" id="PS50293">
    <property type="entry name" value="TPR_REGION"/>
    <property type="match status" value="1"/>
</dbReference>
<evidence type="ECO:0000256" key="5">
    <source>
        <dbReference type="ARBA" id="ARBA00022741"/>
    </source>
</evidence>
<dbReference type="Pfam" id="PF13181">
    <property type="entry name" value="TPR_8"/>
    <property type="match status" value="1"/>
</dbReference>
<dbReference type="InterPro" id="IPR019734">
    <property type="entry name" value="TPR_rpt"/>
</dbReference>
<dbReference type="InterPro" id="IPR011495">
    <property type="entry name" value="Sig_transdc_His_kin_sub2_dim/P"/>
</dbReference>
<evidence type="ECO:0000313" key="12">
    <source>
        <dbReference type="Proteomes" id="UP000292424"/>
    </source>
</evidence>
<dbReference type="SUPFAM" id="SSF55874">
    <property type="entry name" value="ATPase domain of HSP90 chaperone/DNA topoisomerase II/histidine kinase"/>
    <property type="match status" value="1"/>
</dbReference>
<keyword evidence="12" id="KW-1185">Reference proteome</keyword>
<dbReference type="Gene3D" id="3.30.565.10">
    <property type="entry name" value="Histidine kinase-like ATPase, C-terminal domain"/>
    <property type="match status" value="1"/>
</dbReference>
<evidence type="ECO:0000256" key="9">
    <source>
        <dbReference type="SAM" id="Phobius"/>
    </source>
</evidence>
<dbReference type="InterPro" id="IPR003594">
    <property type="entry name" value="HATPase_dom"/>
</dbReference>
<dbReference type="AlphaFoldDB" id="A0A5P2G8K9"/>
<dbReference type="EMBL" id="CP044016">
    <property type="protein sequence ID" value="QES90080.1"/>
    <property type="molecule type" value="Genomic_DNA"/>
</dbReference>
<evidence type="ECO:0000256" key="3">
    <source>
        <dbReference type="ARBA" id="ARBA00022553"/>
    </source>
</evidence>
<dbReference type="InterPro" id="IPR005467">
    <property type="entry name" value="His_kinase_dom"/>
</dbReference>
<sequence>MHFVKKYSSIQFIIVLLTIIPMALFAQKDSSQIFALINKSRNYIIKPGNNDTDLSAALSLAQQALERSNASNFFNGIGNSYLVMAEAYREKGDRVKGRMYSKLAMACFRKSGSLEEQAKATIEYGGTFNNESEISTKIALYKKGAQLFHEANAILDEAVITQFVADLYILNGASDSAIHVLDYSLDLYKKVNYKRLQGVYSLYGQAYNLMNQFGASLKFNLLAARIGEEQKDEGPLMATIYNRLGLIYFNIGYYNQAMDYFNKGLRIAKIDKDTVAIILLQNNITDGLYKKNEFRKALQLLNVTSKLEPLKDTLDVFHNACFYFKILVGLKDFSNANYYFLKVQHLLPANAVSSTNKLYGTLISINYLQESNQYSLVNSYLNMAKSLMNKLPFSVSNNKQFEFFSYKYDSAFGNFKGALEHYKNFKLASDSAFNINKVREFDQLEVQSEHDRLDQDIQFLMQKNQLNNALLNQEKNQKNIFLISLFVFLLLSALLFLLYRNKLKSNIVLEQKQAEINERNLQLSTFIKEKEWLLKEVHHRVKNNLQIVISLLNSQLNFLKDAEAIAAIKSSQQRMYAISLIHQLLYQDEKLGQVEICSYIKELVAHLKTTFDDHINIRFDLHCQHLLLDVVQAVPLGLILNEAVSNAVKYAFPNKTTGIIEISLQSLSEKQYLLSVQDNGIGMADNINYNSTLGMNLMHGLAGQLGGELNVENKHDGVLLRVNFKVNYRSTEL</sequence>
<keyword evidence="4" id="KW-0808">Transferase</keyword>
<reference evidence="11 12" key="1">
    <citation type="submission" date="2019-09" db="EMBL/GenBank/DDBJ databases">
        <title>Complete genome sequence of Arachidicoccus sp. B3-10 isolated from apple orchard soil.</title>
        <authorList>
            <person name="Kim H.S."/>
            <person name="Han K.-I."/>
            <person name="Suh M.K."/>
            <person name="Lee K.C."/>
            <person name="Eom M.K."/>
            <person name="Kim J.-S."/>
            <person name="Kang S.W."/>
            <person name="Sin Y."/>
            <person name="Lee J.-S."/>
        </authorList>
    </citation>
    <scope>NUCLEOTIDE SEQUENCE [LARGE SCALE GENOMIC DNA]</scope>
    <source>
        <strain evidence="11 12">B3-10</strain>
    </source>
</reference>
<keyword evidence="7" id="KW-0067">ATP-binding</keyword>
<keyword evidence="9" id="KW-1133">Transmembrane helix</keyword>
<evidence type="ECO:0000256" key="7">
    <source>
        <dbReference type="ARBA" id="ARBA00022840"/>
    </source>
</evidence>
<dbReference type="PANTHER" id="PTHR41523:SF8">
    <property type="entry name" value="ETHYLENE RESPONSE SENSOR PROTEIN"/>
    <property type="match status" value="1"/>
</dbReference>
<dbReference type="PROSITE" id="PS50109">
    <property type="entry name" value="HIS_KIN"/>
    <property type="match status" value="1"/>
</dbReference>
<feature type="transmembrane region" description="Helical" evidence="9">
    <location>
        <begin position="480"/>
        <end position="499"/>
    </location>
</feature>
<comment type="catalytic activity">
    <reaction evidence="1">
        <text>ATP + protein L-histidine = ADP + protein N-phospho-L-histidine.</text>
        <dbReference type="EC" id="2.7.13.3"/>
    </reaction>
</comment>
<dbReference type="EC" id="2.7.13.3" evidence="2"/>
<dbReference type="SMART" id="SM00028">
    <property type="entry name" value="TPR"/>
    <property type="match status" value="1"/>
</dbReference>
<dbReference type="SUPFAM" id="SSF48452">
    <property type="entry name" value="TPR-like"/>
    <property type="match status" value="1"/>
</dbReference>
<feature type="repeat" description="TPR" evidence="8">
    <location>
        <begin position="238"/>
        <end position="271"/>
    </location>
</feature>
<evidence type="ECO:0000259" key="10">
    <source>
        <dbReference type="PROSITE" id="PS50109"/>
    </source>
</evidence>
<dbReference type="Proteomes" id="UP000292424">
    <property type="component" value="Chromosome"/>
</dbReference>
<gene>
    <name evidence="11" type="ORF">E0W69_015930</name>
</gene>
<accession>A0A5P2G8K9</accession>